<protein>
    <submittedName>
        <fullName evidence="4">Phosphonate metabolism transcriptional regulator PhnF</fullName>
    </submittedName>
</protein>
<dbReference type="SUPFAM" id="SSF64288">
    <property type="entry name" value="Chorismate lyase-like"/>
    <property type="match status" value="1"/>
</dbReference>
<proteinExistence type="predicted"/>
<gene>
    <name evidence="4" type="primary">phnF</name>
    <name evidence="4" type="ORF">QQ91_014745</name>
</gene>
<dbReference type="InterPro" id="IPR028978">
    <property type="entry name" value="Chorismate_lyase_/UTRA_dom_sf"/>
</dbReference>
<reference evidence="4" key="1">
    <citation type="submission" date="2014-11" db="EMBL/GenBank/DDBJ databases">
        <authorList>
            <person name="Malar M.C."/>
            <person name="Sen D."/>
            <person name="Tripathy S."/>
        </authorList>
    </citation>
    <scope>NUCLEOTIDE SEQUENCE</scope>
    <source>
        <strain evidence="4">BDU141951</strain>
    </source>
</reference>
<reference evidence="4" key="3">
    <citation type="submission" date="2020-02" db="EMBL/GenBank/DDBJ databases">
        <authorList>
            <person name="Sarangi A.N."/>
            <person name="Ghosh S."/>
            <person name="Mukherjee M."/>
            <person name="Tripathy S."/>
        </authorList>
    </citation>
    <scope>NUCLEOTIDE SEQUENCE</scope>
    <source>
        <strain evidence="4">BDU141951</strain>
    </source>
</reference>
<dbReference type="PANTHER" id="PTHR44846:SF1">
    <property type="entry name" value="MANNOSYL-D-GLYCERATE TRANSPORT_METABOLISM SYSTEM REPRESSOR MNGR-RELATED"/>
    <property type="match status" value="1"/>
</dbReference>
<evidence type="ECO:0000256" key="1">
    <source>
        <dbReference type="ARBA" id="ARBA00023015"/>
    </source>
</evidence>
<dbReference type="InterPro" id="IPR000524">
    <property type="entry name" value="Tscrpt_reg_HTH_GntR"/>
</dbReference>
<dbReference type="Gene3D" id="3.40.1410.10">
    <property type="entry name" value="Chorismate lyase-like"/>
    <property type="match status" value="1"/>
</dbReference>
<dbReference type="GO" id="GO:0003677">
    <property type="term" value="F:DNA binding"/>
    <property type="evidence" value="ECO:0007669"/>
    <property type="project" value="UniProtKB-KW"/>
</dbReference>
<dbReference type="Pfam" id="PF07702">
    <property type="entry name" value="UTRA"/>
    <property type="match status" value="1"/>
</dbReference>
<dbReference type="AlphaFoldDB" id="A0A0C1YHE4"/>
<dbReference type="InterPro" id="IPR011663">
    <property type="entry name" value="UTRA"/>
</dbReference>
<dbReference type="PROSITE" id="PS50949">
    <property type="entry name" value="HTH_GNTR"/>
    <property type="match status" value="1"/>
</dbReference>
<dbReference type="EMBL" id="JTHE02000003">
    <property type="protein sequence ID" value="NEV68370.1"/>
    <property type="molecule type" value="Genomic_DNA"/>
</dbReference>
<keyword evidence="3" id="KW-0804">Transcription</keyword>
<organism evidence="4">
    <name type="scientific">Lyngbya confervoides BDU141951</name>
    <dbReference type="NCBI Taxonomy" id="1574623"/>
    <lineage>
        <taxon>Bacteria</taxon>
        <taxon>Bacillati</taxon>
        <taxon>Cyanobacteriota</taxon>
        <taxon>Cyanophyceae</taxon>
        <taxon>Oscillatoriophycideae</taxon>
        <taxon>Oscillatoriales</taxon>
        <taxon>Microcoleaceae</taxon>
        <taxon>Lyngbya</taxon>
    </lineage>
</organism>
<dbReference type="SMART" id="SM00345">
    <property type="entry name" value="HTH_GNTR"/>
    <property type="match status" value="1"/>
</dbReference>
<dbReference type="GO" id="GO:0045892">
    <property type="term" value="P:negative regulation of DNA-templated transcription"/>
    <property type="evidence" value="ECO:0007669"/>
    <property type="project" value="TreeGrafter"/>
</dbReference>
<dbReference type="InterPro" id="IPR012702">
    <property type="entry name" value="CP_lyase_PhnF"/>
</dbReference>
<keyword evidence="2" id="KW-0238">DNA-binding</keyword>
<dbReference type="NCBIfam" id="TIGR02325">
    <property type="entry name" value="C_P_lyase_phnF"/>
    <property type="match status" value="1"/>
</dbReference>
<dbReference type="Gene3D" id="1.10.10.10">
    <property type="entry name" value="Winged helix-like DNA-binding domain superfamily/Winged helix DNA-binding domain"/>
    <property type="match status" value="1"/>
</dbReference>
<dbReference type="PRINTS" id="PR00035">
    <property type="entry name" value="HTHGNTR"/>
</dbReference>
<dbReference type="Pfam" id="PF00392">
    <property type="entry name" value="GntR"/>
    <property type="match status" value="1"/>
</dbReference>
<dbReference type="InterPro" id="IPR036390">
    <property type="entry name" value="WH_DNA-bd_sf"/>
</dbReference>
<dbReference type="PANTHER" id="PTHR44846">
    <property type="entry name" value="MANNOSYL-D-GLYCERATE TRANSPORT/METABOLISM SYSTEM REPRESSOR MNGR-RELATED"/>
    <property type="match status" value="1"/>
</dbReference>
<reference evidence="4" key="2">
    <citation type="journal article" date="2015" name="Genome Announc.">
        <title>Draft Genome Sequence of Filamentous Marine Cyanobacterium Lyngbya confervoides Strain BDU141951.</title>
        <authorList>
            <person name="Chandrababunaidu M.M."/>
            <person name="Sen D."/>
            <person name="Tripathy S."/>
        </authorList>
    </citation>
    <scope>NUCLEOTIDE SEQUENCE</scope>
    <source>
        <strain evidence="4">BDU141951</strain>
    </source>
</reference>
<dbReference type="InterPro" id="IPR036388">
    <property type="entry name" value="WH-like_DNA-bd_sf"/>
</dbReference>
<name>A0A0C1YHE4_9CYAN</name>
<dbReference type="InterPro" id="IPR050679">
    <property type="entry name" value="Bact_HTH_transcr_reg"/>
</dbReference>
<evidence type="ECO:0000256" key="3">
    <source>
        <dbReference type="ARBA" id="ARBA00023163"/>
    </source>
</evidence>
<sequence length="242" mass="27604">MHREDLPLYLQIADELRRHIEETVYKVGDRLPTEPELSERFGVNRHTLRRAIEVLRNEGIVSVERGRGSFVTATPITLHLSRRVRFNKDLKAQSLQPSWQVLRVVELQADAKLSQRLEIAIGAPVVLYERLSSVEGVPLSISSSHFSGQQFPNLVKHCEVYCSISKMLQEEYGCEHFRRSTRVSAQLAQNEDARLLKMPTNGAVLLSESINVNQHDTVIEYGVTRFRGDRMELVLDNDESPS</sequence>
<dbReference type="GO" id="GO:0003700">
    <property type="term" value="F:DNA-binding transcription factor activity"/>
    <property type="evidence" value="ECO:0007669"/>
    <property type="project" value="InterPro"/>
</dbReference>
<dbReference type="SMART" id="SM00866">
    <property type="entry name" value="UTRA"/>
    <property type="match status" value="1"/>
</dbReference>
<keyword evidence="1" id="KW-0805">Transcription regulation</keyword>
<dbReference type="CDD" id="cd07377">
    <property type="entry name" value="WHTH_GntR"/>
    <property type="match status" value="1"/>
</dbReference>
<dbReference type="SUPFAM" id="SSF46785">
    <property type="entry name" value="Winged helix' DNA-binding domain"/>
    <property type="match status" value="1"/>
</dbReference>
<comment type="caution">
    <text evidence="4">The sequence shown here is derived from an EMBL/GenBank/DDBJ whole genome shotgun (WGS) entry which is preliminary data.</text>
</comment>
<evidence type="ECO:0000313" key="4">
    <source>
        <dbReference type="EMBL" id="NEV68370.1"/>
    </source>
</evidence>
<accession>A0A0C1YHE4</accession>
<evidence type="ECO:0000256" key="2">
    <source>
        <dbReference type="ARBA" id="ARBA00023125"/>
    </source>
</evidence>